<evidence type="ECO:0000256" key="2">
    <source>
        <dbReference type="ARBA" id="ARBA00010742"/>
    </source>
</evidence>
<sequence>MKGYKKTIAIALSTLMISSALIGCGSSKSGKDEIKKIKVAEVTHSVFYAPQYVAMSKGFFKDEGLEIDLIGAQGADKTMAALLSGEVQIGLMGPEASIYVVNKESKDIAINFAQLTKRDGSFLVSRDKQDNFTFDNLKGKALIGGRKGGVPEMTLEYVIKNKGLKIGENTSSGEVNVRTDVQFNVMAGAFSGGEGDYVTLFEPSATAMEKQGKGYIVASIGKESGEMPYTAYSALSKYMDKNSDVIQKFTNAVYKGQLYVKNNSAEDIAKEISKYFTDIKLEDLIDVVQRYKDIDAWCENPILKEDSLNRLMDVMSTAGELDKKPSYDKIVTTKYAEEAIKNINIK</sequence>
<protein>
    <submittedName>
        <fullName evidence="6">NitT/TauT family transport system substrate-binding protein</fullName>
    </submittedName>
</protein>
<evidence type="ECO:0000256" key="4">
    <source>
        <dbReference type="SAM" id="SignalP"/>
    </source>
</evidence>
<reference evidence="6 7" key="1">
    <citation type="submission" date="2016-10" db="EMBL/GenBank/DDBJ databases">
        <authorList>
            <person name="de Groot N.N."/>
        </authorList>
    </citation>
    <scope>NUCLEOTIDE SEQUENCE [LARGE SCALE GENOMIC DNA]</scope>
    <source>
        <strain evidence="6 7">DSM 12271</strain>
    </source>
</reference>
<evidence type="ECO:0000256" key="3">
    <source>
        <dbReference type="ARBA" id="ARBA00022729"/>
    </source>
</evidence>
<dbReference type="PANTHER" id="PTHR30024">
    <property type="entry name" value="ALIPHATIC SULFONATES-BINDING PROTEIN-RELATED"/>
    <property type="match status" value="1"/>
</dbReference>
<keyword evidence="3 4" id="KW-0732">Signal</keyword>
<accession>A0A1I0W8J2</accession>
<dbReference type="STRING" id="84698.SAMN04488528_100494"/>
<dbReference type="PANTHER" id="PTHR30024:SF47">
    <property type="entry name" value="TAURINE-BINDING PERIPLASMIC PROTEIN"/>
    <property type="match status" value="1"/>
</dbReference>
<comment type="subcellular location">
    <subcellularLocation>
        <location evidence="1">Periplasm</location>
    </subcellularLocation>
</comment>
<dbReference type="RefSeq" id="WP_090038912.1">
    <property type="nucleotide sequence ID" value="NZ_FOKI01000004.1"/>
</dbReference>
<dbReference type="Gene3D" id="3.40.190.10">
    <property type="entry name" value="Periplasmic binding protein-like II"/>
    <property type="match status" value="2"/>
</dbReference>
<gene>
    <name evidence="6" type="ORF">SAMN04488528_100494</name>
</gene>
<evidence type="ECO:0000259" key="5">
    <source>
        <dbReference type="Pfam" id="PF09084"/>
    </source>
</evidence>
<dbReference type="Proteomes" id="UP000198619">
    <property type="component" value="Unassembled WGS sequence"/>
</dbReference>
<feature type="domain" description="SsuA/THI5-like" evidence="5">
    <location>
        <begin position="49"/>
        <end position="263"/>
    </location>
</feature>
<dbReference type="InterPro" id="IPR015168">
    <property type="entry name" value="SsuA/THI5"/>
</dbReference>
<dbReference type="AlphaFoldDB" id="A0A1I0W8J2"/>
<proteinExistence type="inferred from homology"/>
<organism evidence="6 7">
    <name type="scientific">Clostridium frigidicarnis</name>
    <dbReference type="NCBI Taxonomy" id="84698"/>
    <lineage>
        <taxon>Bacteria</taxon>
        <taxon>Bacillati</taxon>
        <taxon>Bacillota</taxon>
        <taxon>Clostridia</taxon>
        <taxon>Eubacteriales</taxon>
        <taxon>Clostridiaceae</taxon>
        <taxon>Clostridium</taxon>
    </lineage>
</organism>
<dbReference type="SUPFAM" id="SSF53850">
    <property type="entry name" value="Periplasmic binding protein-like II"/>
    <property type="match status" value="1"/>
</dbReference>
<feature type="signal peptide" evidence="4">
    <location>
        <begin position="1"/>
        <end position="22"/>
    </location>
</feature>
<evidence type="ECO:0000313" key="7">
    <source>
        <dbReference type="Proteomes" id="UP000198619"/>
    </source>
</evidence>
<name>A0A1I0W8J2_9CLOT</name>
<dbReference type="OrthoDB" id="9802202at2"/>
<comment type="similarity">
    <text evidence="2">Belongs to the bacterial solute-binding protein SsuA/TauA family.</text>
</comment>
<dbReference type="EMBL" id="FOKI01000004">
    <property type="protein sequence ID" value="SFA84353.1"/>
    <property type="molecule type" value="Genomic_DNA"/>
</dbReference>
<evidence type="ECO:0000313" key="6">
    <source>
        <dbReference type="EMBL" id="SFA84353.1"/>
    </source>
</evidence>
<dbReference type="GO" id="GO:0042597">
    <property type="term" value="C:periplasmic space"/>
    <property type="evidence" value="ECO:0007669"/>
    <property type="project" value="UniProtKB-SubCell"/>
</dbReference>
<dbReference type="Pfam" id="PF09084">
    <property type="entry name" value="NMT1"/>
    <property type="match status" value="1"/>
</dbReference>
<evidence type="ECO:0000256" key="1">
    <source>
        <dbReference type="ARBA" id="ARBA00004418"/>
    </source>
</evidence>
<keyword evidence="7" id="KW-1185">Reference proteome</keyword>
<dbReference type="PROSITE" id="PS51257">
    <property type="entry name" value="PROKAR_LIPOPROTEIN"/>
    <property type="match status" value="1"/>
</dbReference>
<feature type="chain" id="PRO_5039626626" evidence="4">
    <location>
        <begin position="23"/>
        <end position="346"/>
    </location>
</feature>